<gene>
    <name evidence="5" type="ORF">L484_006332</name>
</gene>
<dbReference type="EMBL" id="KE345892">
    <property type="protein sequence ID" value="EXC19757.1"/>
    <property type="molecule type" value="Genomic_DNA"/>
</dbReference>
<dbReference type="Proteomes" id="UP000030645">
    <property type="component" value="Unassembled WGS sequence"/>
</dbReference>
<proteinExistence type="predicted"/>
<evidence type="ECO:0000313" key="5">
    <source>
        <dbReference type="EMBL" id="EXC19757.1"/>
    </source>
</evidence>
<evidence type="ECO:0000259" key="4">
    <source>
        <dbReference type="PROSITE" id="PS50222"/>
    </source>
</evidence>
<dbReference type="InterPro" id="IPR011992">
    <property type="entry name" value="EF-hand-dom_pair"/>
</dbReference>
<dbReference type="AlphaFoldDB" id="W9RZZ8"/>
<dbReference type="InterPro" id="IPR002048">
    <property type="entry name" value="EF_hand_dom"/>
</dbReference>
<dbReference type="SUPFAM" id="SSF47473">
    <property type="entry name" value="EF-hand"/>
    <property type="match status" value="1"/>
</dbReference>
<dbReference type="Pfam" id="PF13499">
    <property type="entry name" value="EF-hand_7"/>
    <property type="match status" value="1"/>
</dbReference>
<dbReference type="PANTHER" id="PTHR10891">
    <property type="entry name" value="EF-HAND CALCIUM-BINDING DOMAIN CONTAINING PROTEIN"/>
    <property type="match status" value="1"/>
</dbReference>
<keyword evidence="1" id="KW-0479">Metal-binding</keyword>
<feature type="domain" description="EF-hand" evidence="4">
    <location>
        <begin position="27"/>
        <end position="62"/>
    </location>
</feature>
<evidence type="ECO:0000313" key="6">
    <source>
        <dbReference type="Proteomes" id="UP000030645"/>
    </source>
</evidence>
<keyword evidence="6" id="KW-1185">Reference proteome</keyword>
<dbReference type="PROSITE" id="PS50222">
    <property type="entry name" value="EF_HAND_2"/>
    <property type="match status" value="2"/>
</dbReference>
<dbReference type="CDD" id="cd00051">
    <property type="entry name" value="EFh"/>
    <property type="match status" value="1"/>
</dbReference>
<protein>
    <submittedName>
        <fullName evidence="5">Putative calcium-binding protein CML27</fullName>
    </submittedName>
</protein>
<organism evidence="5 6">
    <name type="scientific">Morus notabilis</name>
    <dbReference type="NCBI Taxonomy" id="981085"/>
    <lineage>
        <taxon>Eukaryota</taxon>
        <taxon>Viridiplantae</taxon>
        <taxon>Streptophyta</taxon>
        <taxon>Embryophyta</taxon>
        <taxon>Tracheophyta</taxon>
        <taxon>Spermatophyta</taxon>
        <taxon>Magnoliopsida</taxon>
        <taxon>eudicotyledons</taxon>
        <taxon>Gunneridae</taxon>
        <taxon>Pentapetalae</taxon>
        <taxon>rosids</taxon>
        <taxon>fabids</taxon>
        <taxon>Rosales</taxon>
        <taxon>Moraceae</taxon>
        <taxon>Moreae</taxon>
        <taxon>Morus</taxon>
    </lineage>
</organism>
<evidence type="ECO:0000256" key="1">
    <source>
        <dbReference type="ARBA" id="ARBA00022723"/>
    </source>
</evidence>
<dbReference type="SMART" id="SM00054">
    <property type="entry name" value="EFh"/>
    <property type="match status" value="2"/>
</dbReference>
<feature type="domain" description="EF-hand" evidence="4">
    <location>
        <begin position="70"/>
        <end position="98"/>
    </location>
</feature>
<accession>W9RZZ8</accession>
<sequence>MSTVVNTKNIQISYNVIGSKAVAKAPYNEEQLKDVFKKHDTNKDGLLSREELTKAFSSLGSFFPSWRASRALSHVDKNRDGFVDENEFSDLVRYVAQLGYVYTME</sequence>
<dbReference type="STRING" id="981085.W9RZZ8"/>
<dbReference type="eggNOG" id="ENOG502SFD6">
    <property type="taxonomic scope" value="Eukaryota"/>
</dbReference>
<evidence type="ECO:0000256" key="3">
    <source>
        <dbReference type="ARBA" id="ARBA00022837"/>
    </source>
</evidence>
<dbReference type="Gene3D" id="1.10.238.10">
    <property type="entry name" value="EF-hand"/>
    <property type="match status" value="1"/>
</dbReference>
<evidence type="ECO:0000256" key="2">
    <source>
        <dbReference type="ARBA" id="ARBA00022737"/>
    </source>
</evidence>
<dbReference type="InterPro" id="IPR018247">
    <property type="entry name" value="EF_Hand_1_Ca_BS"/>
</dbReference>
<dbReference type="PROSITE" id="PS00018">
    <property type="entry name" value="EF_HAND_1"/>
    <property type="match status" value="2"/>
</dbReference>
<dbReference type="InterPro" id="IPR039647">
    <property type="entry name" value="EF_hand_pair_protein_CML-like"/>
</dbReference>
<dbReference type="GO" id="GO:0005509">
    <property type="term" value="F:calcium ion binding"/>
    <property type="evidence" value="ECO:0007669"/>
    <property type="project" value="InterPro"/>
</dbReference>
<reference evidence="6" key="1">
    <citation type="submission" date="2013-01" db="EMBL/GenBank/DDBJ databases">
        <title>Draft Genome Sequence of a Mulberry Tree, Morus notabilis C.K. Schneid.</title>
        <authorList>
            <person name="He N."/>
            <person name="Zhao S."/>
        </authorList>
    </citation>
    <scope>NUCLEOTIDE SEQUENCE</scope>
</reference>
<name>W9RZZ8_9ROSA</name>
<keyword evidence="2" id="KW-0677">Repeat</keyword>
<keyword evidence="3" id="KW-0106">Calcium</keyword>